<feature type="chain" id="PRO_5040436399" evidence="3">
    <location>
        <begin position="19"/>
        <end position="156"/>
    </location>
</feature>
<feature type="region of interest" description="Disordered" evidence="1">
    <location>
        <begin position="109"/>
        <end position="156"/>
    </location>
</feature>
<evidence type="ECO:0000256" key="3">
    <source>
        <dbReference type="SAM" id="SignalP"/>
    </source>
</evidence>
<feature type="signal peptide" evidence="3">
    <location>
        <begin position="1"/>
        <end position="18"/>
    </location>
</feature>
<feature type="compositionally biased region" description="Basic and acidic residues" evidence="1">
    <location>
        <begin position="109"/>
        <end position="120"/>
    </location>
</feature>
<protein>
    <submittedName>
        <fullName evidence="4">Uncharacterized protein</fullName>
    </submittedName>
</protein>
<proteinExistence type="predicted"/>
<evidence type="ECO:0000256" key="2">
    <source>
        <dbReference type="SAM" id="Phobius"/>
    </source>
</evidence>
<keyword evidence="3" id="KW-0732">Signal</keyword>
<keyword evidence="5" id="KW-1185">Reference proteome</keyword>
<keyword evidence="2" id="KW-0472">Membrane</keyword>
<dbReference type="Proteomes" id="UP000799777">
    <property type="component" value="Unassembled WGS sequence"/>
</dbReference>
<evidence type="ECO:0000313" key="5">
    <source>
        <dbReference type="Proteomes" id="UP000799777"/>
    </source>
</evidence>
<evidence type="ECO:0000313" key="4">
    <source>
        <dbReference type="EMBL" id="KAF2026619.1"/>
    </source>
</evidence>
<evidence type="ECO:0000256" key="1">
    <source>
        <dbReference type="SAM" id="MobiDB-lite"/>
    </source>
</evidence>
<feature type="compositionally biased region" description="Low complexity" evidence="1">
    <location>
        <begin position="129"/>
        <end position="139"/>
    </location>
</feature>
<dbReference type="AlphaFoldDB" id="A0A9P4H3J4"/>
<dbReference type="EMBL" id="ML978240">
    <property type="protein sequence ID" value="KAF2026619.1"/>
    <property type="molecule type" value="Genomic_DNA"/>
</dbReference>
<organism evidence="4 5">
    <name type="scientific">Setomelanomma holmii</name>
    <dbReference type="NCBI Taxonomy" id="210430"/>
    <lineage>
        <taxon>Eukaryota</taxon>
        <taxon>Fungi</taxon>
        <taxon>Dikarya</taxon>
        <taxon>Ascomycota</taxon>
        <taxon>Pezizomycotina</taxon>
        <taxon>Dothideomycetes</taxon>
        <taxon>Pleosporomycetidae</taxon>
        <taxon>Pleosporales</taxon>
        <taxon>Pleosporineae</taxon>
        <taxon>Phaeosphaeriaceae</taxon>
        <taxon>Setomelanomma</taxon>
    </lineage>
</organism>
<sequence length="156" mass="16409">MLSTIIPIVFALLQVAYAAPATSSPDSGTHRLQKRLDTGPIVALSICLPGAALVLGLGLGILWFYPAQLRKLRAANPGREVGFADLMGGRQTQRQGSGHATLPVYKEHEGSDHELEDVVHGDAPPAPTVPAATAQPMAPRYEAQPPPDARHAALAV</sequence>
<name>A0A9P4H3J4_9PLEO</name>
<gene>
    <name evidence="4" type="ORF">EK21DRAFT_73804</name>
</gene>
<accession>A0A9P4H3J4</accession>
<keyword evidence="2" id="KW-0812">Transmembrane</keyword>
<keyword evidence="2" id="KW-1133">Transmembrane helix</keyword>
<feature type="transmembrane region" description="Helical" evidence="2">
    <location>
        <begin position="42"/>
        <end position="65"/>
    </location>
</feature>
<comment type="caution">
    <text evidence="4">The sequence shown here is derived from an EMBL/GenBank/DDBJ whole genome shotgun (WGS) entry which is preliminary data.</text>
</comment>
<reference evidence="4" key="1">
    <citation type="journal article" date="2020" name="Stud. Mycol.">
        <title>101 Dothideomycetes genomes: a test case for predicting lifestyles and emergence of pathogens.</title>
        <authorList>
            <person name="Haridas S."/>
            <person name="Albert R."/>
            <person name="Binder M."/>
            <person name="Bloem J."/>
            <person name="Labutti K."/>
            <person name="Salamov A."/>
            <person name="Andreopoulos B."/>
            <person name="Baker S."/>
            <person name="Barry K."/>
            <person name="Bills G."/>
            <person name="Bluhm B."/>
            <person name="Cannon C."/>
            <person name="Castanera R."/>
            <person name="Culley D."/>
            <person name="Daum C."/>
            <person name="Ezra D."/>
            <person name="Gonzalez J."/>
            <person name="Henrissat B."/>
            <person name="Kuo A."/>
            <person name="Liang C."/>
            <person name="Lipzen A."/>
            <person name="Lutzoni F."/>
            <person name="Magnuson J."/>
            <person name="Mondo S."/>
            <person name="Nolan M."/>
            <person name="Ohm R."/>
            <person name="Pangilinan J."/>
            <person name="Park H.-J."/>
            <person name="Ramirez L."/>
            <person name="Alfaro M."/>
            <person name="Sun H."/>
            <person name="Tritt A."/>
            <person name="Yoshinaga Y."/>
            <person name="Zwiers L.-H."/>
            <person name="Turgeon B."/>
            <person name="Goodwin S."/>
            <person name="Spatafora J."/>
            <person name="Crous P."/>
            <person name="Grigoriev I."/>
        </authorList>
    </citation>
    <scope>NUCLEOTIDE SEQUENCE</scope>
    <source>
        <strain evidence="4">CBS 110217</strain>
    </source>
</reference>
<dbReference type="OrthoDB" id="3790357at2759"/>